<dbReference type="InterPro" id="IPR003736">
    <property type="entry name" value="PAAI_dom"/>
</dbReference>
<reference evidence="3" key="1">
    <citation type="submission" date="2022-05" db="EMBL/GenBank/DDBJ databases">
        <title>Comparative Genomics of Spacecraft Associated Microbes.</title>
        <authorList>
            <person name="Tran M.T."/>
            <person name="Wright A."/>
            <person name="Seuylemezian A."/>
            <person name="Eisen J."/>
            <person name="Coil D."/>
        </authorList>
    </citation>
    <scope>NUCLEOTIDE SEQUENCE</scope>
    <source>
        <strain evidence="3">214.1.1</strain>
    </source>
</reference>
<comment type="caution">
    <text evidence="3">The sequence shown here is derived from an EMBL/GenBank/DDBJ whole genome shotgun (WGS) entry which is preliminary data.</text>
</comment>
<evidence type="ECO:0000259" key="2">
    <source>
        <dbReference type="Pfam" id="PF03061"/>
    </source>
</evidence>
<dbReference type="Pfam" id="PF03061">
    <property type="entry name" value="4HBT"/>
    <property type="match status" value="1"/>
</dbReference>
<dbReference type="Gene3D" id="3.10.129.10">
    <property type="entry name" value="Hotdog Thioesterase"/>
    <property type="match status" value="1"/>
</dbReference>
<dbReference type="Proteomes" id="UP001139179">
    <property type="component" value="Unassembled WGS sequence"/>
</dbReference>
<dbReference type="InterPro" id="IPR006683">
    <property type="entry name" value="Thioestr_dom"/>
</dbReference>
<name>A0A9X2IQK3_9BACI</name>
<accession>A0A9X2IQK3</accession>
<dbReference type="InterPro" id="IPR029069">
    <property type="entry name" value="HotDog_dom_sf"/>
</dbReference>
<keyword evidence="4" id="KW-1185">Reference proteome</keyword>
<sequence>MLDKLMNDLEGLSAEQVKEIERVVQLYKLPFEAKDDKRARLHYFARFLGIDWGDDGELVMELGQFNENTYGVAQGGALYTLADISIGMNIVNELKKDQEVYTLEMKMNFIKKGVGSKVYAKTKFLHRGQTTVVAECQITDDNESLVAHSLGTFYIVNKKK</sequence>
<dbReference type="AlphaFoldDB" id="A0A9X2IQK3"/>
<proteinExistence type="predicted"/>
<protein>
    <submittedName>
        <fullName evidence="3">PaaI family thioesterase</fullName>
    </submittedName>
</protein>
<dbReference type="EMBL" id="JAMBOL010000037">
    <property type="protein sequence ID" value="MCM3716405.1"/>
    <property type="molecule type" value="Genomic_DNA"/>
</dbReference>
<evidence type="ECO:0000256" key="1">
    <source>
        <dbReference type="ARBA" id="ARBA00022801"/>
    </source>
</evidence>
<dbReference type="CDD" id="cd03443">
    <property type="entry name" value="PaaI_thioesterase"/>
    <property type="match status" value="1"/>
</dbReference>
<dbReference type="SUPFAM" id="SSF54637">
    <property type="entry name" value="Thioesterase/thiol ester dehydrase-isomerase"/>
    <property type="match status" value="1"/>
</dbReference>
<organism evidence="3 4">
    <name type="scientific">Halalkalibacter oceani</name>
    <dbReference type="NCBI Taxonomy" id="1653776"/>
    <lineage>
        <taxon>Bacteria</taxon>
        <taxon>Bacillati</taxon>
        <taxon>Bacillota</taxon>
        <taxon>Bacilli</taxon>
        <taxon>Bacillales</taxon>
        <taxon>Bacillaceae</taxon>
        <taxon>Halalkalibacter</taxon>
    </lineage>
</organism>
<evidence type="ECO:0000313" key="3">
    <source>
        <dbReference type="EMBL" id="MCM3716405.1"/>
    </source>
</evidence>
<dbReference type="NCBIfam" id="TIGR00369">
    <property type="entry name" value="unchar_dom_1"/>
    <property type="match status" value="1"/>
</dbReference>
<gene>
    <name evidence="3" type="ORF">M3202_20370</name>
</gene>
<dbReference type="GO" id="GO:0016289">
    <property type="term" value="F:acyl-CoA hydrolase activity"/>
    <property type="evidence" value="ECO:0007669"/>
    <property type="project" value="UniProtKB-ARBA"/>
</dbReference>
<keyword evidence="1" id="KW-0378">Hydrolase</keyword>
<feature type="domain" description="Thioesterase" evidence="2">
    <location>
        <begin position="70"/>
        <end position="146"/>
    </location>
</feature>
<evidence type="ECO:0000313" key="4">
    <source>
        <dbReference type="Proteomes" id="UP001139179"/>
    </source>
</evidence>
<dbReference type="RefSeq" id="WP_251225062.1">
    <property type="nucleotide sequence ID" value="NZ_JAMBOL010000037.1"/>
</dbReference>